<evidence type="ECO:0000256" key="1">
    <source>
        <dbReference type="SAM" id="Phobius"/>
    </source>
</evidence>
<organism evidence="2 3">
    <name type="scientific">Acidithiobacillus thiooxidans</name>
    <name type="common">Thiobacillus thiooxidans</name>
    <dbReference type="NCBI Taxonomy" id="930"/>
    <lineage>
        <taxon>Bacteria</taxon>
        <taxon>Pseudomonadati</taxon>
        <taxon>Pseudomonadota</taxon>
        <taxon>Acidithiobacillia</taxon>
        <taxon>Acidithiobacillales</taxon>
        <taxon>Acidithiobacillaceae</taxon>
        <taxon>Acidithiobacillus</taxon>
    </lineage>
</organism>
<dbReference type="OrthoDB" id="9918391at2"/>
<protein>
    <submittedName>
        <fullName evidence="2">Uncharacterized protein</fullName>
    </submittedName>
</protein>
<keyword evidence="1" id="KW-1133">Transmembrane helix</keyword>
<keyword evidence="3" id="KW-1185">Reference proteome</keyword>
<evidence type="ECO:0000313" key="3">
    <source>
        <dbReference type="Proteomes" id="UP000095008"/>
    </source>
</evidence>
<comment type="caution">
    <text evidence="2">The sequence shown here is derived from an EMBL/GenBank/DDBJ whole genome shotgun (WGS) entry which is preliminary data.</text>
</comment>
<dbReference type="Proteomes" id="UP000095008">
    <property type="component" value="Unassembled WGS sequence"/>
</dbReference>
<feature type="transmembrane region" description="Helical" evidence="1">
    <location>
        <begin position="87"/>
        <end position="107"/>
    </location>
</feature>
<keyword evidence="1" id="KW-0472">Membrane</keyword>
<gene>
    <name evidence="2" type="ORF">A6M23_01145</name>
</gene>
<feature type="transmembrane region" description="Helical" evidence="1">
    <location>
        <begin position="6"/>
        <end position="30"/>
    </location>
</feature>
<accession>A0A1C2IIX9</accession>
<reference evidence="2" key="1">
    <citation type="journal article" date="2016" name="Int. J. Mol. Sci.">
        <title>Comparative genomics of the extreme acidophile Acidithiobacillus thiooxidans reveals intraspecific divergence and niche adaptation.</title>
        <authorList>
            <person name="Zhang X."/>
            <person name="Feng X."/>
            <person name="Tao J."/>
            <person name="Ma L."/>
            <person name="Xiao Y."/>
            <person name="Liang Y."/>
            <person name="Liu X."/>
            <person name="Yin H."/>
        </authorList>
    </citation>
    <scope>NUCLEOTIDE SEQUENCE [LARGE SCALE GENOMIC DNA]</scope>
    <source>
        <strain evidence="2">DXS-W</strain>
    </source>
</reference>
<dbReference type="AlphaFoldDB" id="A0A1C2IIX9"/>
<feature type="transmembrane region" description="Helical" evidence="1">
    <location>
        <begin position="63"/>
        <end position="81"/>
    </location>
</feature>
<proteinExistence type="predicted"/>
<sequence length="122" mass="13170">MPMVNIMSIIGVIIALGILAFLVLALVYLISPQKLDGFLRGIGVHRGIGVFTAKNVFMVLSRLAGVMILLGVLTIAMVLFQSWPRGWLIPAAQELVMAVILFVVSYWGSRSKSTGGRPGTSR</sequence>
<name>A0A1C2IIX9_ACITH</name>
<dbReference type="EMBL" id="LWRY01000009">
    <property type="protein sequence ID" value="OCX75868.1"/>
    <property type="molecule type" value="Genomic_DNA"/>
</dbReference>
<keyword evidence="1" id="KW-0812">Transmembrane</keyword>
<dbReference type="RefSeq" id="WP_010639367.1">
    <property type="nucleotide sequence ID" value="NZ_JABBDT010000058.1"/>
</dbReference>
<evidence type="ECO:0000313" key="2">
    <source>
        <dbReference type="EMBL" id="OCX75868.1"/>
    </source>
</evidence>